<keyword evidence="1" id="KW-1133">Transmembrane helix</keyword>
<dbReference type="Proteomes" id="UP001202281">
    <property type="component" value="Unassembled WGS sequence"/>
</dbReference>
<keyword evidence="1" id="KW-0472">Membrane</keyword>
<evidence type="ECO:0008006" key="4">
    <source>
        <dbReference type="Google" id="ProtNLM"/>
    </source>
</evidence>
<organism evidence="2 3">
    <name type="scientific">Novosphingobium beihaiensis</name>
    <dbReference type="NCBI Taxonomy" id="2930389"/>
    <lineage>
        <taxon>Bacteria</taxon>
        <taxon>Pseudomonadati</taxon>
        <taxon>Pseudomonadota</taxon>
        <taxon>Alphaproteobacteria</taxon>
        <taxon>Sphingomonadales</taxon>
        <taxon>Sphingomonadaceae</taxon>
        <taxon>Novosphingobium</taxon>
    </lineage>
</organism>
<protein>
    <recommendedName>
        <fullName evidence="4">Glycerophosphoryl diester phosphodiesterase membrane domain-containing protein</fullName>
    </recommendedName>
</protein>
<feature type="transmembrane region" description="Helical" evidence="1">
    <location>
        <begin position="89"/>
        <end position="110"/>
    </location>
</feature>
<keyword evidence="1" id="KW-0812">Transmembrane</keyword>
<dbReference type="RefSeq" id="WP_243918273.1">
    <property type="nucleotide sequence ID" value="NZ_JALHLG010000005.1"/>
</dbReference>
<proteinExistence type="predicted"/>
<feature type="transmembrane region" description="Helical" evidence="1">
    <location>
        <begin position="177"/>
        <end position="199"/>
    </location>
</feature>
<gene>
    <name evidence="2" type="ORF">MTR66_04465</name>
</gene>
<feature type="transmembrane region" description="Helical" evidence="1">
    <location>
        <begin position="147"/>
        <end position="171"/>
    </location>
</feature>
<feature type="transmembrane region" description="Helical" evidence="1">
    <location>
        <begin position="23"/>
        <end position="44"/>
    </location>
</feature>
<reference evidence="2 3" key="1">
    <citation type="submission" date="2022-04" db="EMBL/GenBank/DDBJ databases">
        <title>Identification of a novel bacterium isolated from mangrove sediments.</title>
        <authorList>
            <person name="Pan X."/>
        </authorList>
    </citation>
    <scope>NUCLEOTIDE SEQUENCE [LARGE SCALE GENOMIC DNA]</scope>
    <source>
        <strain evidence="2 3">B2638</strain>
    </source>
</reference>
<evidence type="ECO:0000313" key="3">
    <source>
        <dbReference type="Proteomes" id="UP001202281"/>
    </source>
</evidence>
<evidence type="ECO:0000256" key="1">
    <source>
        <dbReference type="SAM" id="Phobius"/>
    </source>
</evidence>
<keyword evidence="3" id="KW-1185">Reference proteome</keyword>
<comment type="caution">
    <text evidence="2">The sequence shown here is derived from an EMBL/GenBank/DDBJ whole genome shotgun (WGS) entry which is preliminary data.</text>
</comment>
<sequence length="217" mass="22819">MEMASKVEVGPLFEALFALMRRYVQVLLLATFSLAALDTALVIGLGEKAQFLGNIVSIGVVFAVLRHLLRREGMVEDEGGFGSYFVAQLLSGLGVIVGFVLLIVPGLYLLARWSVAPSLVVGRGLRASDALGASWDATRNCAWTLTIVYLISIVVMLGGIFGTGVAVGAAGGTANSFGLVAFTQIAGDFFAVAGAYLNVTIYAHVIGNRGELQDVFV</sequence>
<accession>A0ABT0BLZ9</accession>
<dbReference type="EMBL" id="JALHLG010000005">
    <property type="protein sequence ID" value="MCJ2186065.1"/>
    <property type="molecule type" value="Genomic_DNA"/>
</dbReference>
<evidence type="ECO:0000313" key="2">
    <source>
        <dbReference type="EMBL" id="MCJ2186065.1"/>
    </source>
</evidence>
<name>A0ABT0BLZ9_9SPHN</name>
<feature type="transmembrane region" description="Helical" evidence="1">
    <location>
        <begin position="51"/>
        <end position="69"/>
    </location>
</feature>